<evidence type="ECO:0000256" key="1">
    <source>
        <dbReference type="ARBA" id="ARBA00002868"/>
    </source>
</evidence>
<dbReference type="RefSeq" id="WP_310341453.1">
    <property type="nucleotide sequence ID" value="NZ_JAVDXO010000003.1"/>
</dbReference>
<dbReference type="InterPro" id="IPR039255">
    <property type="entry name" value="YceD_bac"/>
</dbReference>
<protein>
    <recommendedName>
        <fullName evidence="3">Large ribosomal RNA subunit accumulation protein YceD</fullName>
    </recommendedName>
    <alternativeName>
        <fullName evidence="5">23S rRNA accumulation protein YceD</fullName>
    </alternativeName>
</protein>
<evidence type="ECO:0000313" key="7">
    <source>
        <dbReference type="Proteomes" id="UP001268089"/>
    </source>
</evidence>
<dbReference type="PANTHER" id="PTHR38099:SF1">
    <property type="entry name" value="LARGE RIBOSOMAL RNA SUBUNIT ACCUMULATION PROTEIN YCED"/>
    <property type="match status" value="1"/>
</dbReference>
<keyword evidence="7" id="KW-1185">Reference proteome</keyword>
<evidence type="ECO:0000256" key="3">
    <source>
        <dbReference type="ARBA" id="ARBA00015716"/>
    </source>
</evidence>
<keyword evidence="4" id="KW-0690">Ribosome biogenesis</keyword>
<evidence type="ECO:0000256" key="4">
    <source>
        <dbReference type="ARBA" id="ARBA00022517"/>
    </source>
</evidence>
<evidence type="ECO:0000256" key="5">
    <source>
        <dbReference type="ARBA" id="ARBA00031841"/>
    </source>
</evidence>
<sequence>MTYEYSANSLNILTFAKSDGQLVSQVPLAQMLRLREETQGAADAVAVQFDARGAIRSDAAGVDEPWVHLTGKTTLTMTCQRCLTPVDVDIEFTRDFRFVATEALAEIEDEESEEDVLVLSREFNVLDLVEDELLMSIPPVPMHETCPLPVKLAVADADFVDAPEEKPNPFAVLQQLKDKGPG</sequence>
<dbReference type="PANTHER" id="PTHR38099">
    <property type="entry name" value="LARGE RIBOSOMAL RNA SUBUNIT ACCUMULATION PROTEIN YCED"/>
    <property type="match status" value="1"/>
</dbReference>
<dbReference type="Proteomes" id="UP001268089">
    <property type="component" value="Unassembled WGS sequence"/>
</dbReference>
<evidence type="ECO:0000313" key="6">
    <source>
        <dbReference type="EMBL" id="MDR7306410.1"/>
    </source>
</evidence>
<name>A0ABU1ZLI5_9BURK</name>
<evidence type="ECO:0000256" key="2">
    <source>
        <dbReference type="ARBA" id="ARBA00010740"/>
    </source>
</evidence>
<organism evidence="6 7">
    <name type="scientific">Rhodoferax saidenbachensis</name>
    <dbReference type="NCBI Taxonomy" id="1484693"/>
    <lineage>
        <taxon>Bacteria</taxon>
        <taxon>Pseudomonadati</taxon>
        <taxon>Pseudomonadota</taxon>
        <taxon>Betaproteobacteria</taxon>
        <taxon>Burkholderiales</taxon>
        <taxon>Comamonadaceae</taxon>
        <taxon>Rhodoferax</taxon>
    </lineage>
</organism>
<reference evidence="6 7" key="1">
    <citation type="submission" date="2023-07" db="EMBL/GenBank/DDBJ databases">
        <title>Sorghum-associated microbial communities from plants grown in Nebraska, USA.</title>
        <authorList>
            <person name="Schachtman D."/>
        </authorList>
    </citation>
    <scope>NUCLEOTIDE SEQUENCE [LARGE SCALE GENOMIC DNA]</scope>
    <source>
        <strain evidence="6 7">BE308</strain>
    </source>
</reference>
<gene>
    <name evidence="6" type="ORF">J2X15_001693</name>
</gene>
<proteinExistence type="inferred from homology"/>
<accession>A0ABU1ZLI5</accession>
<comment type="caution">
    <text evidence="6">The sequence shown here is derived from an EMBL/GenBank/DDBJ whole genome shotgun (WGS) entry which is preliminary data.</text>
</comment>
<dbReference type="Pfam" id="PF02620">
    <property type="entry name" value="YceD"/>
    <property type="match status" value="1"/>
</dbReference>
<dbReference type="InterPro" id="IPR003772">
    <property type="entry name" value="YceD"/>
</dbReference>
<comment type="function">
    <text evidence="1">Plays a role in synthesis, processing and/or stability of 23S rRNA.</text>
</comment>
<dbReference type="EMBL" id="JAVDXO010000003">
    <property type="protein sequence ID" value="MDR7306410.1"/>
    <property type="molecule type" value="Genomic_DNA"/>
</dbReference>
<comment type="similarity">
    <text evidence="2">Belongs to the DUF177 domain family.</text>
</comment>